<name>A0ABS4GK25_9BACL</name>
<reference evidence="1 2" key="1">
    <citation type="submission" date="2021-03" db="EMBL/GenBank/DDBJ databases">
        <title>Genomic Encyclopedia of Type Strains, Phase IV (KMG-IV): sequencing the most valuable type-strain genomes for metagenomic binning, comparative biology and taxonomic classification.</title>
        <authorList>
            <person name="Goeker M."/>
        </authorList>
    </citation>
    <scope>NUCLEOTIDE SEQUENCE [LARGE SCALE GENOMIC DNA]</scope>
    <source>
        <strain evidence="1 2">DSM 24738</strain>
    </source>
</reference>
<proteinExistence type="predicted"/>
<evidence type="ECO:0000313" key="2">
    <source>
        <dbReference type="Proteomes" id="UP001519343"/>
    </source>
</evidence>
<comment type="caution">
    <text evidence="1">The sequence shown here is derived from an EMBL/GenBank/DDBJ whole genome shotgun (WGS) entry which is preliminary data.</text>
</comment>
<keyword evidence="2" id="KW-1185">Reference proteome</keyword>
<evidence type="ECO:0000313" key="1">
    <source>
        <dbReference type="EMBL" id="MBP1930601.1"/>
    </source>
</evidence>
<gene>
    <name evidence="1" type="ORF">J2Z37_000588</name>
</gene>
<evidence type="ECO:0008006" key="3">
    <source>
        <dbReference type="Google" id="ProtNLM"/>
    </source>
</evidence>
<dbReference type="Pfam" id="PF06338">
    <property type="entry name" value="ComK"/>
    <property type="match status" value="1"/>
</dbReference>
<dbReference type="EMBL" id="JAGGKT010000001">
    <property type="protein sequence ID" value="MBP1930601.1"/>
    <property type="molecule type" value="Genomic_DNA"/>
</dbReference>
<dbReference type="InterPro" id="IPR010461">
    <property type="entry name" value="ComK"/>
</dbReference>
<accession>A0ABS4GK25</accession>
<dbReference type="Proteomes" id="UP001519343">
    <property type="component" value="Unassembled WGS sequence"/>
</dbReference>
<sequence>MKMNEEYKKLRANAKEFLLSGLAIEPVLVKNQGEMTKVIYDSEQVIIPFTTQRFVKELCHHLFIDLGQLQSCVKVKLCKKQLLPIPLSFQMVLVPLRIKQSNEIKTRGFLWIVHRQLKDLFPSSHHKNNSVIVLHNGYQITVPYTIQFVQQQFRDASLLDYMFQELHFTSPRMQRPTLINEKGLRDDLHQQLIQIAEAIRNYPTP</sequence>
<organism evidence="1 2">
    <name type="scientific">Ammoniphilus resinae</name>
    <dbReference type="NCBI Taxonomy" id="861532"/>
    <lineage>
        <taxon>Bacteria</taxon>
        <taxon>Bacillati</taxon>
        <taxon>Bacillota</taxon>
        <taxon>Bacilli</taxon>
        <taxon>Bacillales</taxon>
        <taxon>Paenibacillaceae</taxon>
        <taxon>Aneurinibacillus group</taxon>
        <taxon>Ammoniphilus</taxon>
    </lineage>
</organism>
<protein>
    <recommendedName>
        <fullName evidence="3">ComK family protein</fullName>
    </recommendedName>
</protein>